<feature type="region of interest" description="Disordered" evidence="1">
    <location>
        <begin position="559"/>
        <end position="603"/>
    </location>
</feature>
<feature type="compositionally biased region" description="Basic and acidic residues" evidence="1">
    <location>
        <begin position="579"/>
        <end position="599"/>
    </location>
</feature>
<dbReference type="EMBL" id="JAAWWB010000004">
    <property type="protein sequence ID" value="KAG6784643.1"/>
    <property type="molecule type" value="Genomic_DNA"/>
</dbReference>
<dbReference type="OrthoDB" id="851583at2759"/>
<feature type="compositionally biased region" description="Polar residues" evidence="1">
    <location>
        <begin position="309"/>
        <end position="319"/>
    </location>
</feature>
<gene>
    <name evidence="3" type="ORF">POTOM_010341</name>
</gene>
<dbReference type="InterPro" id="IPR054722">
    <property type="entry name" value="PolX-like_BBD"/>
</dbReference>
<dbReference type="AlphaFoldDB" id="A0A8X8A8B7"/>
<organism evidence="3 4">
    <name type="scientific">Populus tomentosa</name>
    <name type="common">Chinese white poplar</name>
    <dbReference type="NCBI Taxonomy" id="118781"/>
    <lineage>
        <taxon>Eukaryota</taxon>
        <taxon>Viridiplantae</taxon>
        <taxon>Streptophyta</taxon>
        <taxon>Embryophyta</taxon>
        <taxon>Tracheophyta</taxon>
        <taxon>Spermatophyta</taxon>
        <taxon>Magnoliopsida</taxon>
        <taxon>eudicotyledons</taxon>
        <taxon>Gunneridae</taxon>
        <taxon>Pentapetalae</taxon>
        <taxon>rosids</taxon>
        <taxon>fabids</taxon>
        <taxon>Malpighiales</taxon>
        <taxon>Salicaceae</taxon>
        <taxon>Saliceae</taxon>
        <taxon>Populus</taxon>
    </lineage>
</organism>
<feature type="compositionally biased region" description="Basic residues" evidence="1">
    <location>
        <begin position="559"/>
        <end position="570"/>
    </location>
</feature>
<name>A0A8X8A8B7_POPTO</name>
<evidence type="ECO:0000313" key="3">
    <source>
        <dbReference type="EMBL" id="KAG6784643.1"/>
    </source>
</evidence>
<evidence type="ECO:0000313" key="4">
    <source>
        <dbReference type="Proteomes" id="UP000886885"/>
    </source>
</evidence>
<sequence length="616" mass="67664">MVSELAMASSTSSISAPEFSPAKTHLPDISIKLASNNYLLWKAQVIPILRGHGLLGYVTNKITCPDSTIAGADGVLQPNPAAATWLRTDQLILGWINSSLSDGPLSQVINSESCHDAWTVLETLYGSHTRDRIQQMKGELQTLSKGSYSLEDYLHKAKSLALSLRGAGKPMDDDDLIVCILRGLGSEFDPIIAALNARDMFPSLEGVISKLRDFEIRIQNARTTLSSVAFYTNRNRSNTKTHGNFNMRDRRGGYSKMQFQGRNRDGYNARSGDSSSRTKLPSFTRTGRSSGRGRGVKDNAEDGWYPDTGANQHMTSDPNEVQGIDLYSGTDKVMVGNGNGLAIAGTGHTKLPTTNLKLNNVLIVPAIKKKLLHVKFNELHFPFKTDALSKSANTRLFQLQSIPKFLDHHALSQPQPRLPTNEESATEVTEYPSSEVHPEAMSPSRSSSSLQTHEVFVPEPATYQSSESQPTVVSSSPIEPINNLPSRAKPISTPIASAPAVSSSLSILSKDGEVPSVVQFLNSVLHVSVGEMEWGGGRVPARTVIPLFLLKETGECVRTRRQGRKRRNKHGGGGLGSTEQRKPEEKANRKQKEREENRPKPVLFPVFRLQQRLQIR</sequence>
<feature type="region of interest" description="Disordered" evidence="1">
    <location>
        <begin position="411"/>
        <end position="452"/>
    </location>
</feature>
<reference evidence="3" key="1">
    <citation type="journal article" date="2020" name="bioRxiv">
        <title>Hybrid origin of Populus tomentosa Carr. identified through genome sequencing and phylogenomic analysis.</title>
        <authorList>
            <person name="An X."/>
            <person name="Gao K."/>
            <person name="Chen Z."/>
            <person name="Li J."/>
            <person name="Yang X."/>
            <person name="Yang X."/>
            <person name="Zhou J."/>
            <person name="Guo T."/>
            <person name="Zhao T."/>
            <person name="Huang S."/>
            <person name="Miao D."/>
            <person name="Khan W.U."/>
            <person name="Rao P."/>
            <person name="Ye M."/>
            <person name="Lei B."/>
            <person name="Liao W."/>
            <person name="Wang J."/>
            <person name="Ji L."/>
            <person name="Li Y."/>
            <person name="Guo B."/>
            <person name="Mustafa N.S."/>
            <person name="Li S."/>
            <person name="Yun Q."/>
            <person name="Keller S.R."/>
            <person name="Mao J."/>
            <person name="Zhang R."/>
            <person name="Strauss S.H."/>
        </authorList>
    </citation>
    <scope>NUCLEOTIDE SEQUENCE</scope>
    <source>
        <strain evidence="3">GM15</strain>
        <tissue evidence="3">Leaf</tissue>
    </source>
</reference>
<evidence type="ECO:0000259" key="2">
    <source>
        <dbReference type="Pfam" id="PF22936"/>
    </source>
</evidence>
<dbReference type="Pfam" id="PF22936">
    <property type="entry name" value="Pol_BBD"/>
    <property type="match status" value="1"/>
</dbReference>
<dbReference type="PANTHER" id="PTHR47481">
    <property type="match status" value="1"/>
</dbReference>
<feature type="domain" description="Retrovirus-related Pol polyprotein from transposon TNT 1-94-like beta-barrel" evidence="2">
    <location>
        <begin position="304"/>
        <end position="374"/>
    </location>
</feature>
<proteinExistence type="predicted"/>
<feature type="compositionally biased region" description="Polar residues" evidence="1">
    <location>
        <begin position="271"/>
        <end position="283"/>
    </location>
</feature>
<dbReference type="PANTHER" id="PTHR47481:SF31">
    <property type="entry name" value="OS01G0873500 PROTEIN"/>
    <property type="match status" value="1"/>
</dbReference>
<accession>A0A8X8A8B7</accession>
<comment type="caution">
    <text evidence="3">The sequence shown here is derived from an EMBL/GenBank/DDBJ whole genome shotgun (WGS) entry which is preliminary data.</text>
</comment>
<protein>
    <recommendedName>
        <fullName evidence="2">Retrovirus-related Pol polyprotein from transposon TNT 1-94-like beta-barrel domain-containing protein</fullName>
    </recommendedName>
</protein>
<feature type="region of interest" description="Disordered" evidence="1">
    <location>
        <begin position="239"/>
        <end position="320"/>
    </location>
</feature>
<evidence type="ECO:0000256" key="1">
    <source>
        <dbReference type="SAM" id="MobiDB-lite"/>
    </source>
</evidence>
<keyword evidence="4" id="KW-1185">Reference proteome</keyword>
<dbReference type="Proteomes" id="UP000886885">
    <property type="component" value="Chromosome 2D"/>
</dbReference>
<dbReference type="Pfam" id="PF14223">
    <property type="entry name" value="Retrotran_gag_2"/>
    <property type="match status" value="1"/>
</dbReference>